<organism evidence="2 3">
    <name type="scientific">Plasmodium yoelii</name>
    <dbReference type="NCBI Taxonomy" id="5861"/>
    <lineage>
        <taxon>Eukaryota</taxon>
        <taxon>Sar</taxon>
        <taxon>Alveolata</taxon>
        <taxon>Apicomplexa</taxon>
        <taxon>Aconoidasida</taxon>
        <taxon>Haemosporida</taxon>
        <taxon>Plasmodiidae</taxon>
        <taxon>Plasmodium</taxon>
        <taxon>Plasmodium (Vinckeia)</taxon>
    </lineage>
</organism>
<accession>A0A4V0KEP5</accession>
<dbReference type="VEuPathDB" id="PlasmoDB:PY04805"/>
<gene>
    <name evidence="2" type="ORF">PY17X_0100500</name>
</gene>
<dbReference type="EMBL" id="LM993655">
    <property type="protein sequence ID" value="VTZ71426.1"/>
    <property type="molecule type" value="Genomic_DNA"/>
</dbReference>
<dbReference type="GeneID" id="3790492"/>
<dbReference type="KEGG" id="pyo:PY17X_0100500"/>
<keyword evidence="1" id="KW-0472">Membrane</keyword>
<sequence>MGANLCDGLKMADNGLVFDRDSQNYKFTGIHTNLHCPGNNCDNDDNKKISSAFIAFLVFFKDFGDMKNLESDKLAEYAILWLSHKLNQKAQNGTTTLNDFYTKHIETNSKYDQKTIGDSYNKINIDIKQKIKSMNIDIKDISNFYEVFKLLCKMDSEVDKTKTQCNKCLINAGEFYEKYEKLKNGLDINKGSSYFQLWLSLSKDYDKFKEKYNARGCNNIKFLETCPRSSVTNSPVTECSVTKSQVTNSPVTNSPVTECSVTKNTLITIGIIFIAASILLGVSYKYSLFGFRKRSQKPHLREKLKK</sequence>
<reference evidence="2 3" key="1">
    <citation type="journal article" date="2014" name="BMC Biol.">
        <title>A comprehensive evaluation of rodent malaria parasite genomes and gene expression.</title>
        <authorList>
            <person name="Otto T.D."/>
            <person name="Bohme U."/>
            <person name="Jackson A.P."/>
            <person name="Hunt M."/>
            <person name="Franke-Fayard B."/>
            <person name="Hoeijmakers W.A."/>
            <person name="Religa A.A."/>
            <person name="Robertson L."/>
            <person name="Sanders M."/>
            <person name="Ogun S.A."/>
            <person name="Cunningham D."/>
            <person name="Erhart A."/>
            <person name="Billker O."/>
            <person name="Khan S.M."/>
            <person name="Stunnenberg H.G."/>
            <person name="Langhorne J."/>
            <person name="Holder A.A."/>
            <person name="Waters A.P."/>
            <person name="Newbold C.I."/>
            <person name="Pain A."/>
            <person name="Berriman M."/>
            <person name="Janse C.J."/>
        </authorList>
    </citation>
    <scope>NUCLEOTIDE SEQUENCE [LARGE SCALE GENOMIC DNA]</scope>
    <source>
        <strain evidence="2 3">17X</strain>
    </source>
</reference>
<feature type="transmembrane region" description="Helical" evidence="1">
    <location>
        <begin position="265"/>
        <end position="284"/>
    </location>
</feature>
<dbReference type="InterPro" id="IPR006477">
    <property type="entry name" value="Yir_bir_cir"/>
</dbReference>
<keyword evidence="1" id="KW-1133">Transmembrane helix</keyword>
<evidence type="ECO:0000256" key="1">
    <source>
        <dbReference type="SAM" id="Phobius"/>
    </source>
</evidence>
<name>A0A4V0KEP5_PLAYE</name>
<protein>
    <submittedName>
        <fullName evidence="2">YIR protein</fullName>
    </submittedName>
</protein>
<dbReference type="VEuPathDB" id="PlasmoDB:Py17XNL_000104663"/>
<dbReference type="RefSeq" id="XP_022811209.1">
    <property type="nucleotide sequence ID" value="XM_022957782.1"/>
</dbReference>
<dbReference type="VEuPathDB" id="PlasmoDB:PYYM_0014700"/>
<dbReference type="NCBIfam" id="TIGR01590">
    <property type="entry name" value="yir-bir-cir_Pla"/>
    <property type="match status" value="1"/>
</dbReference>
<proteinExistence type="predicted"/>
<keyword evidence="1" id="KW-0812">Transmembrane</keyword>
<dbReference type="AlphaFoldDB" id="A0A4V0KEP5"/>
<dbReference type="Proteomes" id="UP000072874">
    <property type="component" value="Chromosome 1"/>
</dbReference>
<dbReference type="Pfam" id="PF06022">
    <property type="entry name" value="Cir_Bir_Yir"/>
    <property type="match status" value="1"/>
</dbReference>
<dbReference type="VEuPathDB" id="PlasmoDB:PY17X_0100500"/>
<evidence type="ECO:0000313" key="3">
    <source>
        <dbReference type="Proteomes" id="UP000072874"/>
    </source>
</evidence>
<evidence type="ECO:0000313" key="2">
    <source>
        <dbReference type="EMBL" id="VTZ71426.1"/>
    </source>
</evidence>